<sequence length="132" mass="15271">MNLQLLLHRISHRIRYFHAAASAPLSESSVFDELVSVVEASNPMEPELDAMVPFLFPAAVASVIQQPPNPQLGFRFFIWASRYKRFRTWESRDAILRMLGDEKGMDLYRQVLEETKRCKFEVPAESFLVLIL</sequence>
<name>A0AAV0REU6_9ROSI</name>
<evidence type="ECO:0000313" key="2">
    <source>
        <dbReference type="Proteomes" id="UP001154282"/>
    </source>
</evidence>
<evidence type="ECO:0000313" key="1">
    <source>
        <dbReference type="EMBL" id="CAI0555007.1"/>
    </source>
</evidence>
<dbReference type="Proteomes" id="UP001154282">
    <property type="component" value="Unassembled WGS sequence"/>
</dbReference>
<keyword evidence="2" id="KW-1185">Reference proteome</keyword>
<protein>
    <submittedName>
        <fullName evidence="1">Uncharacterized protein</fullName>
    </submittedName>
</protein>
<dbReference type="AlphaFoldDB" id="A0AAV0REU6"/>
<proteinExistence type="predicted"/>
<gene>
    <name evidence="1" type="ORF">LITE_LOCUS47418</name>
</gene>
<comment type="caution">
    <text evidence="1">The sequence shown here is derived from an EMBL/GenBank/DDBJ whole genome shotgun (WGS) entry which is preliminary data.</text>
</comment>
<organism evidence="1 2">
    <name type="scientific">Linum tenue</name>
    <dbReference type="NCBI Taxonomy" id="586396"/>
    <lineage>
        <taxon>Eukaryota</taxon>
        <taxon>Viridiplantae</taxon>
        <taxon>Streptophyta</taxon>
        <taxon>Embryophyta</taxon>
        <taxon>Tracheophyta</taxon>
        <taxon>Spermatophyta</taxon>
        <taxon>Magnoliopsida</taxon>
        <taxon>eudicotyledons</taxon>
        <taxon>Gunneridae</taxon>
        <taxon>Pentapetalae</taxon>
        <taxon>rosids</taxon>
        <taxon>fabids</taxon>
        <taxon>Malpighiales</taxon>
        <taxon>Linaceae</taxon>
        <taxon>Linum</taxon>
    </lineage>
</organism>
<accession>A0AAV0REU6</accession>
<dbReference type="EMBL" id="CAMGYJ010000010">
    <property type="protein sequence ID" value="CAI0555007.1"/>
    <property type="molecule type" value="Genomic_DNA"/>
</dbReference>
<reference evidence="1" key="1">
    <citation type="submission" date="2022-08" db="EMBL/GenBank/DDBJ databases">
        <authorList>
            <person name="Gutierrez-Valencia J."/>
        </authorList>
    </citation>
    <scope>NUCLEOTIDE SEQUENCE</scope>
</reference>